<evidence type="ECO:0000313" key="13">
    <source>
        <dbReference type="EMBL" id="ARN77181.1"/>
    </source>
</evidence>
<dbReference type="InterPro" id="IPR050054">
    <property type="entry name" value="UPRTase/APRTase"/>
</dbReference>
<evidence type="ECO:0000256" key="3">
    <source>
        <dbReference type="ARBA" id="ARBA00004496"/>
    </source>
</evidence>
<dbReference type="Pfam" id="PF00156">
    <property type="entry name" value="Pribosyltran"/>
    <property type="match status" value="1"/>
</dbReference>
<comment type="pathway">
    <text evidence="4 11">Purine metabolism; AMP biosynthesis via salvage pathway; AMP from adenine: step 1/1.</text>
</comment>
<dbReference type="GO" id="GO:0005737">
    <property type="term" value="C:cytoplasm"/>
    <property type="evidence" value="ECO:0007669"/>
    <property type="project" value="UniProtKB-SubCell"/>
</dbReference>
<evidence type="ECO:0000256" key="1">
    <source>
        <dbReference type="ARBA" id="ARBA00000868"/>
    </source>
</evidence>
<evidence type="ECO:0000259" key="12">
    <source>
        <dbReference type="Pfam" id="PF00156"/>
    </source>
</evidence>
<dbReference type="CDD" id="cd06223">
    <property type="entry name" value="PRTases_typeI"/>
    <property type="match status" value="1"/>
</dbReference>
<dbReference type="AlphaFoldDB" id="A0A1W6MHV8"/>
<evidence type="ECO:0000256" key="4">
    <source>
        <dbReference type="ARBA" id="ARBA00004659"/>
    </source>
</evidence>
<accession>A0A1W6MHV8</accession>
<dbReference type="GO" id="GO:0044209">
    <property type="term" value="P:AMP salvage"/>
    <property type="evidence" value="ECO:0007669"/>
    <property type="project" value="UniProtKB-UniRule"/>
</dbReference>
<proteinExistence type="inferred from homology"/>
<dbReference type="FunFam" id="3.40.50.2020:FF:000021">
    <property type="entry name" value="Adenine phosphoribosyltransferase"/>
    <property type="match status" value="1"/>
</dbReference>
<evidence type="ECO:0000256" key="2">
    <source>
        <dbReference type="ARBA" id="ARBA00003968"/>
    </source>
</evidence>
<dbReference type="RefSeq" id="WP_085765988.1">
    <property type="nucleotide sequence ID" value="NZ_CP019344.1"/>
</dbReference>
<dbReference type="InterPro" id="IPR000836">
    <property type="entry name" value="PRTase_dom"/>
</dbReference>
<sequence length="173" mass="19044">MEHDELKKYIHDVPDFPKPGIVFKDIAPLLASAKARTAAVDLLLKEVENLKIDTVVGIESRGFLLGTLLADRLGAKFVMVRKPGKLPGDLERMPYQLEYGYDTLEIQEHAIAKGEKVLIHDDVLATGGTVSAAADLVEKVGGEVVALNFLMELSFLNGRKKIKSHKVLPLIKF</sequence>
<dbReference type="NCBIfam" id="TIGR01090">
    <property type="entry name" value="apt"/>
    <property type="match status" value="1"/>
</dbReference>
<dbReference type="PANTHER" id="PTHR32315">
    <property type="entry name" value="ADENINE PHOSPHORIBOSYLTRANSFERASE"/>
    <property type="match status" value="1"/>
</dbReference>
<dbReference type="GO" id="GO:0006166">
    <property type="term" value="P:purine ribonucleoside salvage"/>
    <property type="evidence" value="ECO:0007669"/>
    <property type="project" value="UniProtKB-UniRule"/>
</dbReference>
<dbReference type="UniPathway" id="UPA00588">
    <property type="reaction ID" value="UER00646"/>
</dbReference>
<dbReference type="InterPro" id="IPR005764">
    <property type="entry name" value="Ade_phspho_trans"/>
</dbReference>
<comment type="subcellular location">
    <subcellularLocation>
        <location evidence="3 11">Cytoplasm</location>
    </subcellularLocation>
</comment>
<evidence type="ECO:0000256" key="6">
    <source>
        <dbReference type="ARBA" id="ARBA00011893"/>
    </source>
</evidence>
<gene>
    <name evidence="11" type="primary">apt</name>
    <name evidence="13" type="ORF">BST97_03820</name>
</gene>
<dbReference type="GO" id="GO:0002055">
    <property type="term" value="F:adenine binding"/>
    <property type="evidence" value="ECO:0007669"/>
    <property type="project" value="TreeGrafter"/>
</dbReference>
<dbReference type="Proteomes" id="UP000193431">
    <property type="component" value="Chromosome"/>
</dbReference>
<comment type="similarity">
    <text evidence="5 11">Belongs to the purine/pyrimidine phosphoribosyltransferase family.</text>
</comment>
<evidence type="ECO:0000256" key="7">
    <source>
        <dbReference type="ARBA" id="ARBA00022490"/>
    </source>
</evidence>
<evidence type="ECO:0000313" key="14">
    <source>
        <dbReference type="Proteomes" id="UP000193431"/>
    </source>
</evidence>
<protein>
    <recommendedName>
        <fullName evidence="6 11">Adenine phosphoribosyltransferase</fullName>
        <shortName evidence="11">APRT</shortName>
        <ecNumber evidence="6 11">2.4.2.7</ecNumber>
    </recommendedName>
</protein>
<dbReference type="NCBIfam" id="NF002636">
    <property type="entry name" value="PRK02304.1-5"/>
    <property type="match status" value="1"/>
</dbReference>
<evidence type="ECO:0000256" key="9">
    <source>
        <dbReference type="ARBA" id="ARBA00022679"/>
    </source>
</evidence>
<dbReference type="GO" id="GO:0016208">
    <property type="term" value="F:AMP binding"/>
    <property type="evidence" value="ECO:0007669"/>
    <property type="project" value="TreeGrafter"/>
</dbReference>
<keyword evidence="7 11" id="KW-0963">Cytoplasm</keyword>
<comment type="subunit">
    <text evidence="11">Homodimer.</text>
</comment>
<dbReference type="EC" id="2.4.2.7" evidence="6 11"/>
<dbReference type="STRING" id="331648.BST97_03820"/>
<reference evidence="13 14" key="1">
    <citation type="submission" date="2016-11" db="EMBL/GenBank/DDBJ databases">
        <title>Trade-off between light-utilization and light-protection in marine flavobacteria.</title>
        <authorList>
            <person name="Kumagai Y."/>
        </authorList>
    </citation>
    <scope>NUCLEOTIDE SEQUENCE [LARGE SCALE GENOMIC DNA]</scope>
    <source>
        <strain evidence="13 14">JCM 13191</strain>
    </source>
</reference>
<dbReference type="NCBIfam" id="NF002634">
    <property type="entry name" value="PRK02304.1-3"/>
    <property type="match status" value="1"/>
</dbReference>
<keyword evidence="14" id="KW-1185">Reference proteome</keyword>
<evidence type="ECO:0000256" key="5">
    <source>
        <dbReference type="ARBA" id="ARBA00008391"/>
    </source>
</evidence>
<dbReference type="InterPro" id="IPR029057">
    <property type="entry name" value="PRTase-like"/>
</dbReference>
<dbReference type="PANTHER" id="PTHR32315:SF3">
    <property type="entry name" value="ADENINE PHOSPHORIBOSYLTRANSFERASE"/>
    <property type="match status" value="1"/>
</dbReference>
<dbReference type="GO" id="GO:0006168">
    <property type="term" value="P:adenine salvage"/>
    <property type="evidence" value="ECO:0007669"/>
    <property type="project" value="InterPro"/>
</dbReference>
<dbReference type="GO" id="GO:0003999">
    <property type="term" value="F:adenine phosphoribosyltransferase activity"/>
    <property type="evidence" value="ECO:0007669"/>
    <property type="project" value="UniProtKB-UniRule"/>
</dbReference>
<comment type="catalytic activity">
    <reaction evidence="1 11">
        <text>AMP + diphosphate = 5-phospho-alpha-D-ribose 1-diphosphate + adenine</text>
        <dbReference type="Rhea" id="RHEA:16609"/>
        <dbReference type="ChEBI" id="CHEBI:16708"/>
        <dbReference type="ChEBI" id="CHEBI:33019"/>
        <dbReference type="ChEBI" id="CHEBI:58017"/>
        <dbReference type="ChEBI" id="CHEBI:456215"/>
        <dbReference type="EC" id="2.4.2.7"/>
    </reaction>
</comment>
<dbReference type="HAMAP" id="MF_00004">
    <property type="entry name" value="Aden_phosphoribosyltr"/>
    <property type="match status" value="1"/>
</dbReference>
<dbReference type="OrthoDB" id="9803963at2"/>
<organism evidence="13 14">
    <name type="scientific">Nonlabens spongiae</name>
    <dbReference type="NCBI Taxonomy" id="331648"/>
    <lineage>
        <taxon>Bacteria</taxon>
        <taxon>Pseudomonadati</taxon>
        <taxon>Bacteroidota</taxon>
        <taxon>Flavobacteriia</taxon>
        <taxon>Flavobacteriales</taxon>
        <taxon>Flavobacteriaceae</taxon>
        <taxon>Nonlabens</taxon>
    </lineage>
</organism>
<feature type="domain" description="Phosphoribosyltransferase" evidence="12">
    <location>
        <begin position="41"/>
        <end position="151"/>
    </location>
</feature>
<evidence type="ECO:0000256" key="10">
    <source>
        <dbReference type="ARBA" id="ARBA00022726"/>
    </source>
</evidence>
<evidence type="ECO:0000256" key="8">
    <source>
        <dbReference type="ARBA" id="ARBA00022676"/>
    </source>
</evidence>
<keyword evidence="8 11" id="KW-0328">Glycosyltransferase</keyword>
<keyword evidence="10 11" id="KW-0660">Purine salvage</keyword>
<dbReference type="SUPFAM" id="SSF53271">
    <property type="entry name" value="PRTase-like"/>
    <property type="match status" value="1"/>
</dbReference>
<comment type="function">
    <text evidence="2 11">Catalyzes a salvage reaction resulting in the formation of AMP, that is energically less costly than de novo synthesis.</text>
</comment>
<evidence type="ECO:0000256" key="11">
    <source>
        <dbReference type="HAMAP-Rule" id="MF_00004"/>
    </source>
</evidence>
<keyword evidence="9 11" id="KW-0808">Transferase</keyword>
<name>A0A1W6MHV8_9FLAO</name>
<dbReference type="EMBL" id="CP019344">
    <property type="protein sequence ID" value="ARN77181.1"/>
    <property type="molecule type" value="Genomic_DNA"/>
</dbReference>
<dbReference type="Gene3D" id="3.40.50.2020">
    <property type="match status" value="1"/>
</dbReference>